<dbReference type="PANTHER" id="PTHR43833:SF5">
    <property type="entry name" value="TRK SYSTEM POTASSIUM UPTAKE PROTEIN TRKA"/>
    <property type="match status" value="1"/>
</dbReference>
<dbReference type="InterPro" id="IPR006036">
    <property type="entry name" value="K_uptake_TrkA"/>
</dbReference>
<dbReference type="STRING" id="656914.SAMN00017405_0230"/>
<feature type="domain" description="RCK N-terminal" evidence="7">
    <location>
        <begin position="1"/>
        <end position="121"/>
    </location>
</feature>
<keyword evidence="2" id="KW-0813">Transport</keyword>
<dbReference type="InterPro" id="IPR006037">
    <property type="entry name" value="RCK_C"/>
</dbReference>
<dbReference type="EMBL" id="FWWT01000022">
    <property type="protein sequence ID" value="SMB94548.1"/>
    <property type="molecule type" value="Genomic_DNA"/>
</dbReference>
<evidence type="ECO:0000256" key="2">
    <source>
        <dbReference type="ARBA" id="ARBA00022448"/>
    </source>
</evidence>
<name>A0A1W1VMJ7_DESTI</name>
<evidence type="ECO:0000256" key="5">
    <source>
        <dbReference type="ARBA" id="ARBA00023027"/>
    </source>
</evidence>
<keyword evidence="3" id="KW-0633">Potassium transport</keyword>
<evidence type="ECO:0000259" key="7">
    <source>
        <dbReference type="PROSITE" id="PS51201"/>
    </source>
</evidence>
<dbReference type="GO" id="GO:0015079">
    <property type="term" value="F:potassium ion transmembrane transporter activity"/>
    <property type="evidence" value="ECO:0007669"/>
    <property type="project" value="InterPro"/>
</dbReference>
<keyword evidence="5" id="KW-0520">NAD</keyword>
<dbReference type="Pfam" id="PF02080">
    <property type="entry name" value="TrkA_C"/>
    <property type="match status" value="1"/>
</dbReference>
<dbReference type="Proteomes" id="UP000192731">
    <property type="component" value="Unassembled WGS sequence"/>
</dbReference>
<evidence type="ECO:0000256" key="4">
    <source>
        <dbReference type="ARBA" id="ARBA00022958"/>
    </source>
</evidence>
<dbReference type="Gene3D" id="3.30.70.1450">
    <property type="entry name" value="Regulator of K+ conductance, C-terminal domain"/>
    <property type="match status" value="1"/>
</dbReference>
<dbReference type="SUPFAM" id="SSF51735">
    <property type="entry name" value="NAD(P)-binding Rossmann-fold domains"/>
    <property type="match status" value="1"/>
</dbReference>
<evidence type="ECO:0000259" key="8">
    <source>
        <dbReference type="PROSITE" id="PS51202"/>
    </source>
</evidence>
<dbReference type="NCBIfam" id="NF007039">
    <property type="entry name" value="PRK09496.3-2"/>
    <property type="match status" value="1"/>
</dbReference>
<sequence length="250" mass="27904">MRVVIIGAGKVGYNIAEILSLENHDIIVIEKDEERYKIVQENLDVKVINGSGSSTAVLLEAEIFETDLLVSVTQSDELNMIACMLAKQYGVPKTISRVRNPEYAEGNKLTNSLTLGIDLIINPEKVTALEIMQLIEVPEAIDVEYFAEGKLQFLELVIDKKSPVVGKALKNIDFVYRCVIIGISRKGKMIIPRGNDKILEKDIIFVLAKTKDMIHIEKAIGKKRSKIKSVMILGGSRIAYYLAKSLEKKK</sequence>
<dbReference type="Pfam" id="PF02254">
    <property type="entry name" value="TrkA_N"/>
    <property type="match status" value="1"/>
</dbReference>
<evidence type="ECO:0000256" key="1">
    <source>
        <dbReference type="ARBA" id="ARBA00017378"/>
    </source>
</evidence>
<dbReference type="GO" id="GO:0005886">
    <property type="term" value="C:plasma membrane"/>
    <property type="evidence" value="ECO:0007669"/>
    <property type="project" value="InterPro"/>
</dbReference>
<keyword evidence="10" id="KW-1185">Reference proteome</keyword>
<organism evidence="9 10">
    <name type="scientific">Desulfonispora thiosulfatigenes DSM 11270</name>
    <dbReference type="NCBI Taxonomy" id="656914"/>
    <lineage>
        <taxon>Bacteria</taxon>
        <taxon>Bacillati</taxon>
        <taxon>Bacillota</taxon>
        <taxon>Clostridia</taxon>
        <taxon>Eubacteriales</taxon>
        <taxon>Peptococcaceae</taxon>
        <taxon>Desulfonispora</taxon>
    </lineage>
</organism>
<dbReference type="PROSITE" id="PS51202">
    <property type="entry name" value="RCK_C"/>
    <property type="match status" value="1"/>
</dbReference>
<proteinExistence type="predicted"/>
<dbReference type="AlphaFoldDB" id="A0A1W1VMJ7"/>
<evidence type="ECO:0000256" key="3">
    <source>
        <dbReference type="ARBA" id="ARBA00022538"/>
    </source>
</evidence>
<dbReference type="PANTHER" id="PTHR43833">
    <property type="entry name" value="POTASSIUM CHANNEL PROTEIN 2-RELATED-RELATED"/>
    <property type="match status" value="1"/>
</dbReference>
<keyword evidence="6" id="KW-0406">Ion transport</keyword>
<protein>
    <recommendedName>
        <fullName evidence="1">Trk system potassium uptake protein TrkA</fullName>
    </recommendedName>
</protein>
<dbReference type="InterPro" id="IPR036291">
    <property type="entry name" value="NAD(P)-bd_dom_sf"/>
</dbReference>
<accession>A0A1W1VMJ7</accession>
<dbReference type="InterPro" id="IPR003148">
    <property type="entry name" value="RCK_N"/>
</dbReference>
<evidence type="ECO:0000313" key="10">
    <source>
        <dbReference type="Proteomes" id="UP000192731"/>
    </source>
</evidence>
<evidence type="ECO:0000313" key="9">
    <source>
        <dbReference type="EMBL" id="SMB94548.1"/>
    </source>
</evidence>
<dbReference type="InterPro" id="IPR050721">
    <property type="entry name" value="Trk_Ktr_HKT_K-transport"/>
</dbReference>
<dbReference type="InterPro" id="IPR036721">
    <property type="entry name" value="RCK_C_sf"/>
</dbReference>
<keyword evidence="4" id="KW-0630">Potassium</keyword>
<dbReference type="PRINTS" id="PR00335">
    <property type="entry name" value="KUPTAKETRKA"/>
</dbReference>
<dbReference type="SUPFAM" id="SSF116726">
    <property type="entry name" value="TrkA C-terminal domain-like"/>
    <property type="match status" value="1"/>
</dbReference>
<reference evidence="9 10" key="1">
    <citation type="submission" date="2017-04" db="EMBL/GenBank/DDBJ databases">
        <authorList>
            <person name="Afonso C.L."/>
            <person name="Miller P.J."/>
            <person name="Scott M.A."/>
            <person name="Spackman E."/>
            <person name="Goraichik I."/>
            <person name="Dimitrov K.M."/>
            <person name="Suarez D.L."/>
            <person name="Swayne D.E."/>
        </authorList>
    </citation>
    <scope>NUCLEOTIDE SEQUENCE [LARGE SCALE GENOMIC DNA]</scope>
    <source>
        <strain evidence="9 10">DSM 11270</strain>
    </source>
</reference>
<dbReference type="PROSITE" id="PS51201">
    <property type="entry name" value="RCK_N"/>
    <property type="match status" value="1"/>
</dbReference>
<dbReference type="Gene3D" id="3.40.50.720">
    <property type="entry name" value="NAD(P)-binding Rossmann-like Domain"/>
    <property type="match status" value="1"/>
</dbReference>
<feature type="domain" description="RCK C-terminal" evidence="8">
    <location>
        <begin position="141"/>
        <end position="222"/>
    </location>
</feature>
<evidence type="ECO:0000256" key="6">
    <source>
        <dbReference type="ARBA" id="ARBA00023065"/>
    </source>
</evidence>
<gene>
    <name evidence="9" type="ORF">SAMN00017405_0230</name>
</gene>